<dbReference type="SUPFAM" id="SSF52200">
    <property type="entry name" value="Toll/Interleukin receptor TIR domain"/>
    <property type="match status" value="1"/>
</dbReference>
<dbReference type="SUPFAM" id="SSF50814">
    <property type="entry name" value="Lipocalins"/>
    <property type="match status" value="1"/>
</dbReference>
<feature type="signal peptide" evidence="5">
    <location>
        <begin position="1"/>
        <end position="19"/>
    </location>
</feature>
<dbReference type="PANTHER" id="PTHR11967:SF2">
    <property type="entry name" value="ALPHA-1-ACID GLYCOPROTEIN 1"/>
    <property type="match status" value="1"/>
</dbReference>
<comment type="subcellular location">
    <subcellularLocation>
        <location evidence="1">Secreted</location>
    </subcellularLocation>
</comment>
<dbReference type="GO" id="GO:0005576">
    <property type="term" value="C:extracellular region"/>
    <property type="evidence" value="ECO:0007669"/>
    <property type="project" value="UniProtKB-SubCell"/>
</dbReference>
<dbReference type="PROSITE" id="PS50104">
    <property type="entry name" value="TIR"/>
    <property type="match status" value="1"/>
</dbReference>
<dbReference type="InterPro" id="IPR035897">
    <property type="entry name" value="Toll_tir_struct_dom_sf"/>
</dbReference>
<sequence>MNLWFSVHFLLAALHLSSSAPTHEECSALVSHLSLSDPSVMYGRLNFIMGYADHEAYSSILKMTESSWIKISPSPDDVQSILMSQENRINGSCSGSTTKVTIQGDTLSTDVYNVTSSFHVHRTGSDCFSFSINSTARNLGKLLRLMKLDGPFPDEITSRAFYVFSRETTVKDSDLENFKKQASCFGFTKEPDFHFDPKKGKPIIENITDAIYSCRKTICVISRHYLRSEWCSREIQMASFLVTMNLWFSAHFLLAALHLSSSAPTHEECSTLVSPLSLSDPSVMYGRLNFIMGYADHEAYSSILKMTESSWIKISPSPDDVQSILMSQENRINGSCSGSTTKVNIQGNSTDVYNVTSSFDVHRTGSDCFSFSINSTARNIGTLRRLVKLDGPFPDKITSRAFYVFSRETTVKDSDLEHFKKQASCFGFTGEPDFHFDPKKASSPPHWVCFSFLSRMSIMKQSVVLLLLVALCTDAAPTTEECASLTKRLLTKDLHTIYGDWVLVWGASNDPKELTNKTVSSHVELRLRSDNKTIDYTERNFYL</sequence>
<keyword evidence="2" id="KW-0964">Secreted</keyword>
<dbReference type="GO" id="GO:0007165">
    <property type="term" value="P:signal transduction"/>
    <property type="evidence" value="ECO:0007669"/>
    <property type="project" value="InterPro"/>
</dbReference>
<feature type="domain" description="TIR" evidence="6">
    <location>
        <begin position="156"/>
        <end position="332"/>
    </location>
</feature>
<dbReference type="InterPro" id="IPR000157">
    <property type="entry name" value="TIR_dom"/>
</dbReference>
<dbReference type="AlphaFoldDB" id="A0AAV1QFQ4"/>
<evidence type="ECO:0000313" key="8">
    <source>
        <dbReference type="Proteomes" id="UP001314229"/>
    </source>
</evidence>
<evidence type="ECO:0000256" key="3">
    <source>
        <dbReference type="ARBA" id="ARBA00022729"/>
    </source>
</evidence>
<evidence type="ECO:0000256" key="4">
    <source>
        <dbReference type="ARBA" id="ARBA00023180"/>
    </source>
</evidence>
<dbReference type="Pfam" id="PF01582">
    <property type="entry name" value="TIR"/>
    <property type="match status" value="1"/>
</dbReference>
<evidence type="ECO:0000256" key="2">
    <source>
        <dbReference type="ARBA" id="ARBA00022525"/>
    </source>
</evidence>
<accession>A0AAV1QFQ4</accession>
<dbReference type="PANTHER" id="PTHR11967">
    <property type="entry name" value="ALPHA-1-ACID GLYCOPROTEIN"/>
    <property type="match status" value="1"/>
</dbReference>
<gene>
    <name evidence="7" type="ORF">FSCOSCO3_A023056</name>
</gene>
<protein>
    <submittedName>
        <fullName evidence="7">Uncharacterized protein LOC128374466</fullName>
    </submittedName>
</protein>
<evidence type="ECO:0000313" key="7">
    <source>
        <dbReference type="EMBL" id="CAK6982289.1"/>
    </source>
</evidence>
<dbReference type="Gene3D" id="2.40.128.20">
    <property type="match status" value="3"/>
</dbReference>
<evidence type="ECO:0000259" key="6">
    <source>
        <dbReference type="PROSITE" id="PS50104"/>
    </source>
</evidence>
<dbReference type="Proteomes" id="UP001314229">
    <property type="component" value="Unassembled WGS sequence"/>
</dbReference>
<organism evidence="7 8">
    <name type="scientific">Scomber scombrus</name>
    <name type="common">Atlantic mackerel</name>
    <name type="synonym">Scomber vernalis</name>
    <dbReference type="NCBI Taxonomy" id="13677"/>
    <lineage>
        <taxon>Eukaryota</taxon>
        <taxon>Metazoa</taxon>
        <taxon>Chordata</taxon>
        <taxon>Craniata</taxon>
        <taxon>Vertebrata</taxon>
        <taxon>Euteleostomi</taxon>
        <taxon>Actinopterygii</taxon>
        <taxon>Neopterygii</taxon>
        <taxon>Teleostei</taxon>
        <taxon>Neoteleostei</taxon>
        <taxon>Acanthomorphata</taxon>
        <taxon>Pelagiaria</taxon>
        <taxon>Scombriformes</taxon>
        <taxon>Scombridae</taxon>
        <taxon>Scomber</taxon>
    </lineage>
</organism>
<dbReference type="InterPro" id="IPR012674">
    <property type="entry name" value="Calycin"/>
</dbReference>
<evidence type="ECO:0000256" key="5">
    <source>
        <dbReference type="SAM" id="SignalP"/>
    </source>
</evidence>
<dbReference type="CDD" id="cd19415">
    <property type="entry name" value="lipocalin_ApoM_AGP"/>
    <property type="match status" value="2"/>
</dbReference>
<keyword evidence="3 5" id="KW-0732">Signal</keyword>
<reference evidence="7 8" key="1">
    <citation type="submission" date="2024-01" db="EMBL/GenBank/DDBJ databases">
        <authorList>
            <person name="Alioto T."/>
            <person name="Alioto T."/>
            <person name="Gomez Garrido J."/>
        </authorList>
    </citation>
    <scope>NUCLEOTIDE SEQUENCE [LARGE SCALE GENOMIC DNA]</scope>
</reference>
<comment type="caution">
    <text evidence="7">The sequence shown here is derived from an EMBL/GenBank/DDBJ whole genome shotgun (WGS) entry which is preliminary data.</text>
</comment>
<dbReference type="EMBL" id="CAWUFR010000985">
    <property type="protein sequence ID" value="CAK6982289.1"/>
    <property type="molecule type" value="Genomic_DNA"/>
</dbReference>
<evidence type="ECO:0000256" key="1">
    <source>
        <dbReference type="ARBA" id="ARBA00004613"/>
    </source>
</evidence>
<proteinExistence type="predicted"/>
<feature type="chain" id="PRO_5044021744" evidence="5">
    <location>
        <begin position="20"/>
        <end position="543"/>
    </location>
</feature>
<keyword evidence="8" id="KW-1185">Reference proteome</keyword>
<name>A0AAV1QFQ4_SCOSC</name>
<keyword evidence="4" id="KW-0325">Glycoprotein</keyword>